<feature type="compositionally biased region" description="Polar residues" evidence="1">
    <location>
        <begin position="1"/>
        <end position="20"/>
    </location>
</feature>
<protein>
    <recommendedName>
        <fullName evidence="5">Transmembrane protein</fullName>
    </recommendedName>
</protein>
<name>A0A139XU91_TOXGO</name>
<reference evidence="3 4" key="1">
    <citation type="journal article" date="2016" name="Nat. Commun.">
        <title>Local admixture of amplified and diversified secreted pathogenesis determinants shapes mosaic Toxoplasma gondii genomes.</title>
        <authorList>
            <person name="Lorenzi H."/>
            <person name="Khan A."/>
            <person name="Behnke M.S."/>
            <person name="Namasivayam S."/>
            <person name="Swapna L.S."/>
            <person name="Hadjithomas M."/>
            <person name="Karamycheva S."/>
            <person name="Pinney D."/>
            <person name="Brunk B.P."/>
            <person name="Ajioka J.W."/>
            <person name="Ajzenberg D."/>
            <person name="Boothroyd J.C."/>
            <person name="Boyle J.P."/>
            <person name="Darde M.L."/>
            <person name="Diaz-Miranda M.A."/>
            <person name="Dubey J.P."/>
            <person name="Fritz H.M."/>
            <person name="Gennari S.M."/>
            <person name="Gregory B.D."/>
            <person name="Kim K."/>
            <person name="Saeij J.P."/>
            <person name="Su C."/>
            <person name="White M.W."/>
            <person name="Zhu X.Q."/>
            <person name="Howe D.K."/>
            <person name="Rosenthal B.M."/>
            <person name="Grigg M.E."/>
            <person name="Parkinson J."/>
            <person name="Liu L."/>
            <person name="Kissinger J.C."/>
            <person name="Roos D.S."/>
            <person name="Sibley L.D."/>
        </authorList>
    </citation>
    <scope>NUCLEOTIDE SEQUENCE [LARGE SCALE GENOMIC DNA]</scope>
    <source>
        <strain evidence="3 4">ARI</strain>
    </source>
</reference>
<evidence type="ECO:0000313" key="4">
    <source>
        <dbReference type="Proteomes" id="UP000074247"/>
    </source>
</evidence>
<accession>A0A139XU91</accession>
<dbReference type="Proteomes" id="UP000074247">
    <property type="component" value="Unassembled WGS sequence"/>
</dbReference>
<organism evidence="3 4">
    <name type="scientific">Toxoplasma gondii ARI</name>
    <dbReference type="NCBI Taxonomy" id="1074872"/>
    <lineage>
        <taxon>Eukaryota</taxon>
        <taxon>Sar</taxon>
        <taxon>Alveolata</taxon>
        <taxon>Apicomplexa</taxon>
        <taxon>Conoidasida</taxon>
        <taxon>Coccidia</taxon>
        <taxon>Eucoccidiorida</taxon>
        <taxon>Eimeriorina</taxon>
        <taxon>Sarcocystidae</taxon>
        <taxon>Toxoplasma</taxon>
    </lineage>
</organism>
<gene>
    <name evidence="3" type="ORF">TGARI_234590</name>
</gene>
<evidence type="ECO:0000313" key="3">
    <source>
        <dbReference type="EMBL" id="KYF42366.1"/>
    </source>
</evidence>
<dbReference type="VEuPathDB" id="ToxoDB:TGARI_234590"/>
<keyword evidence="2" id="KW-0812">Transmembrane</keyword>
<evidence type="ECO:0000256" key="2">
    <source>
        <dbReference type="SAM" id="Phobius"/>
    </source>
</evidence>
<feature type="region of interest" description="Disordered" evidence="1">
    <location>
        <begin position="235"/>
        <end position="264"/>
    </location>
</feature>
<comment type="caution">
    <text evidence="3">The sequence shown here is derived from an EMBL/GenBank/DDBJ whole genome shotgun (WGS) entry which is preliminary data.</text>
</comment>
<keyword evidence="2" id="KW-1133">Transmembrane helix</keyword>
<proteinExistence type="predicted"/>
<feature type="region of interest" description="Disordered" evidence="1">
    <location>
        <begin position="1"/>
        <end position="29"/>
    </location>
</feature>
<dbReference type="AlphaFoldDB" id="A0A139XU91"/>
<sequence>MDVSSLTISLSPSTCNSTQQVRKRRQTAPKTGYAAFLRTLERDRLGEAQRTEAFQLPYYRGRLSLKKRRALNSASMSRMLCRDCRGDKESEDAAHAENGLRLERGSARGRREHVETGRFAAAQTTTDELEKKRVTTNGKKSFRMELPLHASTEAQKRKRKIREFSCAGTRTLRIYIYIYIYICICLQYIHRYMSLQYIHIYIYMSLEYTYTYMSLFRADLVFYRCALKAEECRSSTTPRTCPLNRQSAGSTQTARSISSVERRS</sequence>
<keyword evidence="2" id="KW-0472">Membrane</keyword>
<feature type="transmembrane region" description="Helical" evidence="2">
    <location>
        <begin position="172"/>
        <end position="189"/>
    </location>
</feature>
<evidence type="ECO:0000256" key="1">
    <source>
        <dbReference type="SAM" id="MobiDB-lite"/>
    </source>
</evidence>
<dbReference type="EMBL" id="AGQS02004980">
    <property type="protein sequence ID" value="KYF42366.1"/>
    <property type="molecule type" value="Genomic_DNA"/>
</dbReference>
<evidence type="ECO:0008006" key="5">
    <source>
        <dbReference type="Google" id="ProtNLM"/>
    </source>
</evidence>